<dbReference type="EMBL" id="GEZM01007204">
    <property type="protein sequence ID" value="JAV95294.1"/>
    <property type="molecule type" value="Transcribed_RNA"/>
</dbReference>
<evidence type="ECO:0000256" key="4">
    <source>
        <dbReference type="ARBA" id="ARBA00023136"/>
    </source>
</evidence>
<dbReference type="InterPro" id="IPR006029">
    <property type="entry name" value="Neurotrans-gated_channel_TM"/>
</dbReference>
<keyword evidence="10" id="KW-1185">Reference proteome</keyword>
<reference evidence="9" key="3">
    <citation type="submission" date="2019-08" db="EMBL/GenBank/DDBJ databases">
        <authorList>
            <consortium name="Photinus pyralis genome working group"/>
            <person name="Fallon T.R."/>
            <person name="Sander Lower S.E."/>
            <person name="Weng J.-K."/>
        </authorList>
    </citation>
    <scope>NUCLEOTIDE SEQUENCE</scope>
    <source>
        <strain evidence="9">1611_PpyrPB1</strain>
        <tissue evidence="9">Whole body</tissue>
    </source>
</reference>
<keyword evidence="2 5" id="KW-0812">Transmembrane</keyword>
<feature type="transmembrane region" description="Helical" evidence="5">
    <location>
        <begin position="268"/>
        <end position="287"/>
    </location>
</feature>
<feature type="chain" id="PRO_5033827695" evidence="5">
    <location>
        <begin position="20"/>
        <end position="398"/>
    </location>
</feature>
<dbReference type="InterPro" id="IPR036734">
    <property type="entry name" value="Neur_chan_lig-bd_sf"/>
</dbReference>
<keyword evidence="3 5" id="KW-1133">Transmembrane helix</keyword>
<evidence type="ECO:0000256" key="1">
    <source>
        <dbReference type="ARBA" id="ARBA00004141"/>
    </source>
</evidence>
<comment type="subcellular location">
    <subcellularLocation>
        <location evidence="1">Membrane</location>
        <topology evidence="1">Multi-pass membrane protein</topology>
    </subcellularLocation>
</comment>
<keyword evidence="5" id="KW-0406">Ion transport</keyword>
<dbReference type="Pfam" id="PF02931">
    <property type="entry name" value="Neur_chan_LBD"/>
    <property type="match status" value="1"/>
</dbReference>
<feature type="transmembrane region" description="Helical" evidence="5">
    <location>
        <begin position="299"/>
        <end position="322"/>
    </location>
</feature>
<comment type="similarity">
    <text evidence="5">Belongs to the ligand-gated ion channel (TC 1.A.9) family.</text>
</comment>
<evidence type="ECO:0000256" key="2">
    <source>
        <dbReference type="ARBA" id="ARBA00022692"/>
    </source>
</evidence>
<dbReference type="InterPro" id="IPR038050">
    <property type="entry name" value="Neuro_actylchol_rec"/>
</dbReference>
<keyword evidence="5" id="KW-0407">Ion channel</keyword>
<evidence type="ECO:0000259" key="7">
    <source>
        <dbReference type="Pfam" id="PF02932"/>
    </source>
</evidence>
<dbReference type="Gene3D" id="2.70.170.10">
    <property type="entry name" value="Neurotransmitter-gated ion-channel ligand-binding domain"/>
    <property type="match status" value="1"/>
</dbReference>
<dbReference type="Proteomes" id="UP000327044">
    <property type="component" value="Unassembled WGS sequence"/>
</dbReference>
<dbReference type="InParanoid" id="A0A1Y1NBH4"/>
<name>A0A1Y1NBH4_PHOPY</name>
<keyword evidence="4 5" id="KW-0472">Membrane</keyword>
<dbReference type="Gene3D" id="1.20.58.390">
    <property type="entry name" value="Neurotransmitter-gated ion-channel transmembrane domain"/>
    <property type="match status" value="1"/>
</dbReference>
<dbReference type="InterPro" id="IPR006201">
    <property type="entry name" value="Neur_channel"/>
</dbReference>
<evidence type="ECO:0000313" key="9">
    <source>
        <dbReference type="EMBL" id="KAB0791237.1"/>
    </source>
</evidence>
<keyword evidence="5" id="KW-0813">Transport</keyword>
<dbReference type="PANTHER" id="PTHR18945">
    <property type="entry name" value="NEUROTRANSMITTER GATED ION CHANNEL"/>
    <property type="match status" value="1"/>
</dbReference>
<keyword evidence="5" id="KW-0732">Signal</keyword>
<organism evidence="8">
    <name type="scientific">Photinus pyralis</name>
    <name type="common">Common eastern firefly</name>
    <name type="synonym">Lampyris pyralis</name>
    <dbReference type="NCBI Taxonomy" id="7054"/>
    <lineage>
        <taxon>Eukaryota</taxon>
        <taxon>Metazoa</taxon>
        <taxon>Ecdysozoa</taxon>
        <taxon>Arthropoda</taxon>
        <taxon>Hexapoda</taxon>
        <taxon>Insecta</taxon>
        <taxon>Pterygota</taxon>
        <taxon>Neoptera</taxon>
        <taxon>Endopterygota</taxon>
        <taxon>Coleoptera</taxon>
        <taxon>Polyphaga</taxon>
        <taxon>Elateriformia</taxon>
        <taxon>Elateroidea</taxon>
        <taxon>Lampyridae</taxon>
        <taxon>Lampyrinae</taxon>
        <taxon>Photinus</taxon>
    </lineage>
</organism>
<feature type="domain" description="Neurotransmitter-gated ion-channel ligand-binding" evidence="6">
    <location>
        <begin position="42"/>
        <end position="195"/>
    </location>
</feature>
<proteinExistence type="inferred from homology"/>
<gene>
    <name evidence="9" type="ORF">PPYR_03037</name>
</gene>
<protein>
    <submittedName>
        <fullName evidence="8">Uncharacterized protein</fullName>
    </submittedName>
</protein>
<reference evidence="9 10" key="2">
    <citation type="journal article" date="2018" name="Elife">
        <title>Firefly genomes illuminate parallel origins of bioluminescence in beetles.</title>
        <authorList>
            <person name="Fallon T.R."/>
            <person name="Lower S.E."/>
            <person name="Chang C.H."/>
            <person name="Bessho-Uehara M."/>
            <person name="Martin G.J."/>
            <person name="Bewick A.J."/>
            <person name="Behringer M."/>
            <person name="Debat H.J."/>
            <person name="Wong I."/>
            <person name="Day J.C."/>
            <person name="Suvorov A."/>
            <person name="Silva C.J."/>
            <person name="Stanger-Hall K.F."/>
            <person name="Hall D.W."/>
            <person name="Schmitz R.J."/>
            <person name="Nelson D.R."/>
            <person name="Lewis S.M."/>
            <person name="Shigenobu S."/>
            <person name="Bybee S.M."/>
            <person name="Larracuente A.M."/>
            <person name="Oba Y."/>
            <person name="Weng J.K."/>
        </authorList>
    </citation>
    <scope>NUCLEOTIDE SEQUENCE [LARGE SCALE GENOMIC DNA]</scope>
    <source>
        <strain evidence="9">1611_PpyrPB1</strain>
        <tissue evidence="9">Whole body</tissue>
    </source>
</reference>
<reference evidence="8" key="1">
    <citation type="journal article" date="2016" name="Sci. Rep.">
        <title>Molecular characterization of firefly nuptial gifts: a multi-omics approach sheds light on postcopulatory sexual selection.</title>
        <authorList>
            <person name="Al-Wathiqui N."/>
            <person name="Fallon T.R."/>
            <person name="South A."/>
            <person name="Weng J.K."/>
            <person name="Lewis S.M."/>
        </authorList>
    </citation>
    <scope>NUCLEOTIDE SEQUENCE</scope>
</reference>
<dbReference type="GO" id="GO:0005230">
    <property type="term" value="F:extracellular ligand-gated monoatomic ion channel activity"/>
    <property type="evidence" value="ECO:0007669"/>
    <property type="project" value="InterPro"/>
</dbReference>
<evidence type="ECO:0000256" key="5">
    <source>
        <dbReference type="RuleBase" id="RU000687"/>
    </source>
</evidence>
<sequence length="398" mass="45671">MRAIALLSLLLCSALMSDGSRTIPELKLEILNQILPKNENEIMIAPGNLTKDCTEVEATLYVLNIDEINELKGEITLRMYFRQYWKDYRLKYLPNPLFEYVLINNDDAIWVPDTFFPSEKKSRSFDSLRPNVLIKIFPDGSVTYSKKLSVTLNCPMDFDSYPFDRQVCNMRLESYGSTAEHMKLKWKAENPPVGIYSKNPVPVFRLQKLVSSYGMVHMQKNYSFLAADFYFSRSLNYSMYNIYLPGIAMVFLSWLPFWMNKKMITTRLLLSVGALLSFFAMLCRFGERQPQSRYSSSMLWFSGTCTSFLILSSVLSVLVHIFDRDNVAPIKIVENGEGEIEVKKLSLKMMMKKLPSEIGWFDFGARAVFLLAFALFCVIYFVSSGAFSADEAIPVTKS</sequence>
<dbReference type="GO" id="GO:0016020">
    <property type="term" value="C:membrane"/>
    <property type="evidence" value="ECO:0007669"/>
    <property type="project" value="UniProtKB-SubCell"/>
</dbReference>
<dbReference type="SUPFAM" id="SSF63712">
    <property type="entry name" value="Nicotinic receptor ligand binding domain-like"/>
    <property type="match status" value="1"/>
</dbReference>
<dbReference type="Pfam" id="PF02932">
    <property type="entry name" value="Neur_chan_memb"/>
    <property type="match status" value="1"/>
</dbReference>
<feature type="signal peptide" evidence="5">
    <location>
        <begin position="1"/>
        <end position="19"/>
    </location>
</feature>
<evidence type="ECO:0000256" key="3">
    <source>
        <dbReference type="ARBA" id="ARBA00022989"/>
    </source>
</evidence>
<dbReference type="GO" id="GO:0004888">
    <property type="term" value="F:transmembrane signaling receptor activity"/>
    <property type="evidence" value="ECO:0007669"/>
    <property type="project" value="InterPro"/>
</dbReference>
<feature type="transmembrane region" description="Helical" evidence="5">
    <location>
        <begin position="240"/>
        <end position="259"/>
    </location>
</feature>
<dbReference type="InterPro" id="IPR006202">
    <property type="entry name" value="Neur_chan_lig-bd"/>
</dbReference>
<dbReference type="OrthoDB" id="442503at2759"/>
<dbReference type="PROSITE" id="PS00236">
    <property type="entry name" value="NEUROTR_ION_CHANNEL"/>
    <property type="match status" value="1"/>
</dbReference>
<accession>A0A1Y1NBH4</accession>
<dbReference type="AlphaFoldDB" id="A0A1Y1NBH4"/>
<evidence type="ECO:0000259" key="6">
    <source>
        <dbReference type="Pfam" id="PF02931"/>
    </source>
</evidence>
<feature type="transmembrane region" description="Helical" evidence="5">
    <location>
        <begin position="358"/>
        <end position="382"/>
    </location>
</feature>
<dbReference type="SUPFAM" id="SSF90112">
    <property type="entry name" value="Neurotransmitter-gated ion-channel transmembrane pore"/>
    <property type="match status" value="1"/>
</dbReference>
<evidence type="ECO:0000313" key="8">
    <source>
        <dbReference type="EMBL" id="JAV95294.1"/>
    </source>
</evidence>
<dbReference type="InterPro" id="IPR036719">
    <property type="entry name" value="Neuro-gated_channel_TM_sf"/>
</dbReference>
<dbReference type="PRINTS" id="PR00252">
    <property type="entry name" value="NRIONCHANNEL"/>
</dbReference>
<dbReference type="InterPro" id="IPR018000">
    <property type="entry name" value="Neurotransmitter_ion_chnl_CS"/>
</dbReference>
<evidence type="ECO:0000313" key="10">
    <source>
        <dbReference type="Proteomes" id="UP000327044"/>
    </source>
</evidence>
<feature type="domain" description="Neurotransmitter-gated ion-channel transmembrane" evidence="7">
    <location>
        <begin position="242"/>
        <end position="350"/>
    </location>
</feature>
<dbReference type="EMBL" id="VVIM01000011">
    <property type="protein sequence ID" value="KAB0791237.1"/>
    <property type="molecule type" value="Genomic_DNA"/>
</dbReference>